<accession>A0A0D5NH55</accession>
<dbReference type="OrthoDB" id="1850279at2"/>
<dbReference type="PATRIC" id="fig|1126833.4.peg.1411"/>
<dbReference type="HOGENOM" id="CLU_2303094_0_0_9"/>
<dbReference type="KEGG" id="pbj:VN24_06485"/>
<dbReference type="Proteomes" id="UP000032633">
    <property type="component" value="Chromosome"/>
</dbReference>
<evidence type="ECO:0000313" key="2">
    <source>
        <dbReference type="Proteomes" id="UP000032633"/>
    </source>
</evidence>
<dbReference type="STRING" id="1126833.VN24_06485"/>
<evidence type="ECO:0000313" key="1">
    <source>
        <dbReference type="EMBL" id="AJY74292.1"/>
    </source>
</evidence>
<name>A0A0D5NH55_9BACL</name>
<reference evidence="2" key="2">
    <citation type="submission" date="2015-03" db="EMBL/GenBank/DDBJ databases">
        <title>Genome sequence of Paenibacillus beijingensis strain DSM 24997T.</title>
        <authorList>
            <person name="Kwak Y."/>
            <person name="Shin J.-H."/>
        </authorList>
    </citation>
    <scope>NUCLEOTIDE SEQUENCE [LARGE SCALE GENOMIC DNA]</scope>
    <source>
        <strain evidence="2">DSM 24997</strain>
    </source>
</reference>
<dbReference type="AlphaFoldDB" id="A0A0D5NH55"/>
<gene>
    <name evidence="1" type="ORF">VN24_06485</name>
</gene>
<organism evidence="1 2">
    <name type="scientific">Paenibacillus beijingensis</name>
    <dbReference type="NCBI Taxonomy" id="1126833"/>
    <lineage>
        <taxon>Bacteria</taxon>
        <taxon>Bacillati</taxon>
        <taxon>Bacillota</taxon>
        <taxon>Bacilli</taxon>
        <taxon>Bacillales</taxon>
        <taxon>Paenibacillaceae</taxon>
        <taxon>Paenibacillus</taxon>
    </lineage>
</organism>
<reference evidence="1 2" key="1">
    <citation type="journal article" date="2015" name="J. Biotechnol.">
        <title>Complete genome sequence of Paenibacillus beijingensis 7188(T) (=DSM 24997(T)), a novel rhizobacterium from jujube garden soil.</title>
        <authorList>
            <person name="Kwak Y."/>
            <person name="Shin J.H."/>
        </authorList>
    </citation>
    <scope>NUCLEOTIDE SEQUENCE [LARGE SCALE GENOMIC DNA]</scope>
    <source>
        <strain evidence="1 2">DSM 24997</strain>
    </source>
</reference>
<sequence length="100" mass="11700">MFKTYDLFDHRNLEDLIPEIIYYYLFQGLSLTQIEVKLFKTESYKGWLSKTFLNYYSIDTEGENKGIFEGKTIPEVVEGLYRSSNVAHVGVAKLLKSKYL</sequence>
<dbReference type="RefSeq" id="WP_045669728.1">
    <property type="nucleotide sequence ID" value="NZ_CP011058.1"/>
</dbReference>
<protein>
    <submittedName>
        <fullName evidence="1">Uncharacterized protein</fullName>
    </submittedName>
</protein>
<dbReference type="EMBL" id="CP011058">
    <property type="protein sequence ID" value="AJY74292.1"/>
    <property type="molecule type" value="Genomic_DNA"/>
</dbReference>
<proteinExistence type="predicted"/>
<keyword evidence="2" id="KW-1185">Reference proteome</keyword>